<evidence type="ECO:0000313" key="2">
    <source>
        <dbReference type="Proteomes" id="UP000054107"/>
    </source>
</evidence>
<accession>A0A0B7NPT1</accession>
<dbReference type="AlphaFoldDB" id="A0A0B7NPT1"/>
<protein>
    <submittedName>
        <fullName evidence="1">Uncharacterized protein</fullName>
    </submittedName>
</protein>
<reference evidence="1 2" key="1">
    <citation type="submission" date="2014-09" db="EMBL/GenBank/DDBJ databases">
        <authorList>
            <person name="Ellenberger Sabrina"/>
        </authorList>
    </citation>
    <scope>NUCLEOTIDE SEQUENCE [LARGE SCALE GENOMIC DNA]</scope>
    <source>
        <strain evidence="1 2">CBS 412.66</strain>
    </source>
</reference>
<name>A0A0B7NPT1_9FUNG</name>
<dbReference type="Proteomes" id="UP000054107">
    <property type="component" value="Unassembled WGS sequence"/>
</dbReference>
<organism evidence="1 2">
    <name type="scientific">Parasitella parasitica</name>
    <dbReference type="NCBI Taxonomy" id="35722"/>
    <lineage>
        <taxon>Eukaryota</taxon>
        <taxon>Fungi</taxon>
        <taxon>Fungi incertae sedis</taxon>
        <taxon>Mucoromycota</taxon>
        <taxon>Mucoromycotina</taxon>
        <taxon>Mucoromycetes</taxon>
        <taxon>Mucorales</taxon>
        <taxon>Mucorineae</taxon>
        <taxon>Mucoraceae</taxon>
        <taxon>Parasitella</taxon>
    </lineage>
</organism>
<dbReference type="OrthoDB" id="2275306at2759"/>
<gene>
    <name evidence="1" type="primary">PARPA_11659.1 scaffold 44482</name>
</gene>
<evidence type="ECO:0000313" key="1">
    <source>
        <dbReference type="EMBL" id="CEP17363.1"/>
    </source>
</evidence>
<sequence length="218" mass="24291">MSAAGIFNIGCTKPIHQDLDAMQGLKPNLKNHLQFGYIYNVDSPQVDLDTDIPIKHLEQYTWLPSKVVAILSGVSYSEIDSKLVLTSRISKLNANRIKLASLDSANIKFGTFAYDGTKKKWYTSLKNGNLGGISGKVAKSNIIHQQNGKDSHYELVLELTPLKKITEKKVQFFKYATTTSDSQILWDGLASGCHSYKKKGISNKRDHFNEIIESAVLL</sequence>
<dbReference type="EMBL" id="LN733663">
    <property type="protein sequence ID" value="CEP17363.1"/>
    <property type="molecule type" value="Genomic_DNA"/>
</dbReference>
<proteinExistence type="predicted"/>
<keyword evidence="2" id="KW-1185">Reference proteome</keyword>